<name>A0A5C7HUR8_9ROSI</name>
<protein>
    <submittedName>
        <fullName evidence="2">Uncharacterized protein</fullName>
    </submittedName>
</protein>
<reference evidence="3" key="1">
    <citation type="journal article" date="2019" name="Gigascience">
        <title>De novo genome assembly of the endangered Acer yangbiense, a plant species with extremely small populations endemic to Yunnan Province, China.</title>
        <authorList>
            <person name="Yang J."/>
            <person name="Wariss H.M."/>
            <person name="Tao L."/>
            <person name="Zhang R."/>
            <person name="Yun Q."/>
            <person name="Hollingsworth P."/>
            <person name="Dao Z."/>
            <person name="Luo G."/>
            <person name="Guo H."/>
            <person name="Ma Y."/>
            <person name="Sun W."/>
        </authorList>
    </citation>
    <scope>NUCLEOTIDE SEQUENCE [LARGE SCALE GENOMIC DNA]</scope>
    <source>
        <strain evidence="3">cv. Malutang</strain>
    </source>
</reference>
<gene>
    <name evidence="2" type="ORF">EZV62_015208</name>
</gene>
<evidence type="ECO:0000313" key="3">
    <source>
        <dbReference type="Proteomes" id="UP000323000"/>
    </source>
</evidence>
<dbReference type="EMBL" id="VAHF01000006">
    <property type="protein sequence ID" value="TXG60635.1"/>
    <property type="molecule type" value="Genomic_DNA"/>
</dbReference>
<dbReference type="OrthoDB" id="1723924at2759"/>
<organism evidence="2 3">
    <name type="scientific">Acer yangbiense</name>
    <dbReference type="NCBI Taxonomy" id="1000413"/>
    <lineage>
        <taxon>Eukaryota</taxon>
        <taxon>Viridiplantae</taxon>
        <taxon>Streptophyta</taxon>
        <taxon>Embryophyta</taxon>
        <taxon>Tracheophyta</taxon>
        <taxon>Spermatophyta</taxon>
        <taxon>Magnoliopsida</taxon>
        <taxon>eudicotyledons</taxon>
        <taxon>Gunneridae</taxon>
        <taxon>Pentapetalae</taxon>
        <taxon>rosids</taxon>
        <taxon>malvids</taxon>
        <taxon>Sapindales</taxon>
        <taxon>Sapindaceae</taxon>
        <taxon>Hippocastanoideae</taxon>
        <taxon>Acereae</taxon>
        <taxon>Acer</taxon>
    </lineage>
</organism>
<dbReference type="AlphaFoldDB" id="A0A5C7HUR8"/>
<evidence type="ECO:0000313" key="2">
    <source>
        <dbReference type="EMBL" id="TXG60635.1"/>
    </source>
</evidence>
<evidence type="ECO:0000256" key="1">
    <source>
        <dbReference type="SAM" id="MobiDB-lite"/>
    </source>
</evidence>
<sequence length="106" mass="12209">MLAKGCANFKTYRRNCFFLKGVKWLDNCSFFELMLACLHSLKHNELEMLCVMFWHGWWIRNQVLHNSKGLCDKDVVGWLENYLASSSSANDKEVAPSSSSQSTVVR</sequence>
<keyword evidence="3" id="KW-1185">Reference proteome</keyword>
<feature type="region of interest" description="Disordered" evidence="1">
    <location>
        <begin position="86"/>
        <end position="106"/>
    </location>
</feature>
<feature type="compositionally biased region" description="Polar residues" evidence="1">
    <location>
        <begin position="96"/>
        <end position="106"/>
    </location>
</feature>
<comment type="caution">
    <text evidence="2">The sequence shown here is derived from an EMBL/GenBank/DDBJ whole genome shotgun (WGS) entry which is preliminary data.</text>
</comment>
<dbReference type="Proteomes" id="UP000323000">
    <property type="component" value="Chromosome 6"/>
</dbReference>
<proteinExistence type="predicted"/>
<accession>A0A5C7HUR8</accession>